<evidence type="ECO:0000313" key="3">
    <source>
        <dbReference type="Proteomes" id="UP001162131"/>
    </source>
</evidence>
<evidence type="ECO:0000313" key="2">
    <source>
        <dbReference type="EMBL" id="CAG9314421.1"/>
    </source>
</evidence>
<keyword evidence="1" id="KW-1133">Transmembrane helix</keyword>
<dbReference type="Proteomes" id="UP001162131">
    <property type="component" value="Unassembled WGS sequence"/>
</dbReference>
<gene>
    <name evidence="2" type="ORF">BSTOLATCC_MIC11428</name>
</gene>
<comment type="caution">
    <text evidence="2">The sequence shown here is derived from an EMBL/GenBank/DDBJ whole genome shotgun (WGS) entry which is preliminary data.</text>
</comment>
<feature type="transmembrane region" description="Helical" evidence="1">
    <location>
        <begin position="141"/>
        <end position="165"/>
    </location>
</feature>
<organism evidence="2 3">
    <name type="scientific">Blepharisma stoltei</name>
    <dbReference type="NCBI Taxonomy" id="1481888"/>
    <lineage>
        <taxon>Eukaryota</taxon>
        <taxon>Sar</taxon>
        <taxon>Alveolata</taxon>
        <taxon>Ciliophora</taxon>
        <taxon>Postciliodesmatophora</taxon>
        <taxon>Heterotrichea</taxon>
        <taxon>Heterotrichida</taxon>
        <taxon>Blepharismidae</taxon>
        <taxon>Blepharisma</taxon>
    </lineage>
</organism>
<keyword evidence="3" id="KW-1185">Reference proteome</keyword>
<dbReference type="AlphaFoldDB" id="A0AAU9IL04"/>
<protein>
    <submittedName>
        <fullName evidence="2">Uncharacterized protein</fullName>
    </submittedName>
</protein>
<keyword evidence="1" id="KW-0472">Membrane</keyword>
<accession>A0AAU9IL04</accession>
<dbReference type="EMBL" id="CAJZBQ010000012">
    <property type="protein sequence ID" value="CAG9314421.1"/>
    <property type="molecule type" value="Genomic_DNA"/>
</dbReference>
<sequence>MIPPSLIMIENFTARQKYLILGILIIGLLIPFANIIAWCFLLCLLFSVATLEYRVHHNTKLMPNPFKNMVPIPELCIDWYFKEVPNQYYCLKTSQFSYAPETWKTMIKNILNIRDLNQEIYFMTYRKEFKTWYFAMVNQGFMWTFTLIAIVIIGIPVVILIDFAVAAAL</sequence>
<feature type="transmembrane region" description="Helical" evidence="1">
    <location>
        <begin position="18"/>
        <end position="51"/>
    </location>
</feature>
<keyword evidence="1" id="KW-0812">Transmembrane</keyword>
<name>A0AAU9IL04_9CILI</name>
<evidence type="ECO:0000256" key="1">
    <source>
        <dbReference type="SAM" id="Phobius"/>
    </source>
</evidence>
<reference evidence="2" key="1">
    <citation type="submission" date="2021-09" db="EMBL/GenBank/DDBJ databases">
        <authorList>
            <consortium name="AG Swart"/>
            <person name="Singh M."/>
            <person name="Singh A."/>
            <person name="Seah K."/>
            <person name="Emmerich C."/>
        </authorList>
    </citation>
    <scope>NUCLEOTIDE SEQUENCE</scope>
    <source>
        <strain evidence="2">ATCC30299</strain>
    </source>
</reference>
<proteinExistence type="predicted"/>